<dbReference type="PANTHER" id="PTHR42796">
    <property type="entry name" value="FUMARYLACETOACETATE HYDROLASE DOMAIN-CONTAINING PROTEIN 2A-RELATED"/>
    <property type="match status" value="1"/>
</dbReference>
<feature type="domain" description="Fumarylacetoacetase-like C-terminal" evidence="3">
    <location>
        <begin position="71"/>
        <end position="274"/>
    </location>
</feature>
<organism evidence="4 5">
    <name type="scientific">Yoonia litorea</name>
    <dbReference type="NCBI Taxonomy" id="1123755"/>
    <lineage>
        <taxon>Bacteria</taxon>
        <taxon>Pseudomonadati</taxon>
        <taxon>Pseudomonadota</taxon>
        <taxon>Alphaproteobacteria</taxon>
        <taxon>Rhodobacterales</taxon>
        <taxon>Paracoccaceae</taxon>
        <taxon>Yoonia</taxon>
    </lineage>
</organism>
<protein>
    <submittedName>
        <fullName evidence="4">2-keto-4-pentenoate hydratase/2-oxohepta-3-ene-1,7-dioic acid hydratase (Catechol pathway)</fullName>
    </submittedName>
</protein>
<evidence type="ECO:0000259" key="3">
    <source>
        <dbReference type="Pfam" id="PF01557"/>
    </source>
</evidence>
<dbReference type="EMBL" id="FOZM01000003">
    <property type="protein sequence ID" value="SFS20968.1"/>
    <property type="molecule type" value="Genomic_DNA"/>
</dbReference>
<dbReference type="InterPro" id="IPR051121">
    <property type="entry name" value="FAH"/>
</dbReference>
<comment type="similarity">
    <text evidence="1">Belongs to the FAH family.</text>
</comment>
<evidence type="ECO:0000256" key="1">
    <source>
        <dbReference type="ARBA" id="ARBA00010211"/>
    </source>
</evidence>
<evidence type="ECO:0000313" key="5">
    <source>
        <dbReference type="Proteomes" id="UP000198926"/>
    </source>
</evidence>
<dbReference type="InterPro" id="IPR011234">
    <property type="entry name" value="Fumarylacetoacetase-like_C"/>
</dbReference>
<dbReference type="AlphaFoldDB" id="A0A1I6MZH7"/>
<dbReference type="Gene3D" id="3.90.850.10">
    <property type="entry name" value="Fumarylacetoacetase-like, C-terminal domain"/>
    <property type="match status" value="1"/>
</dbReference>
<evidence type="ECO:0000256" key="2">
    <source>
        <dbReference type="ARBA" id="ARBA00022723"/>
    </source>
</evidence>
<keyword evidence="5" id="KW-1185">Reference proteome</keyword>
<evidence type="ECO:0000313" key="4">
    <source>
        <dbReference type="EMBL" id="SFS20968.1"/>
    </source>
</evidence>
<dbReference type="FunFam" id="3.90.850.10:FF:000002">
    <property type="entry name" value="2-hydroxyhepta-2,4-diene-1,7-dioate isomerase"/>
    <property type="match status" value="1"/>
</dbReference>
<dbReference type="GO" id="GO:0046872">
    <property type="term" value="F:metal ion binding"/>
    <property type="evidence" value="ECO:0007669"/>
    <property type="project" value="UniProtKB-KW"/>
</dbReference>
<proteinExistence type="inferred from homology"/>
<dbReference type="InterPro" id="IPR036663">
    <property type="entry name" value="Fumarylacetoacetase_C_sf"/>
</dbReference>
<dbReference type="STRING" id="1123755.SAMN05444714_2696"/>
<dbReference type="SUPFAM" id="SSF56529">
    <property type="entry name" value="FAH"/>
    <property type="match status" value="1"/>
</dbReference>
<dbReference type="Proteomes" id="UP000198926">
    <property type="component" value="Unassembled WGS sequence"/>
</dbReference>
<keyword evidence="2" id="KW-0479">Metal-binding</keyword>
<dbReference type="GO" id="GO:0016853">
    <property type="term" value="F:isomerase activity"/>
    <property type="evidence" value="ECO:0007669"/>
    <property type="project" value="UniProtKB-ARBA"/>
</dbReference>
<dbReference type="PANTHER" id="PTHR42796:SF4">
    <property type="entry name" value="FUMARYLACETOACETATE HYDROLASE DOMAIN-CONTAINING PROTEIN 2A"/>
    <property type="match status" value="1"/>
</dbReference>
<name>A0A1I6MZH7_9RHOB</name>
<reference evidence="4 5" key="1">
    <citation type="submission" date="2016-10" db="EMBL/GenBank/DDBJ databases">
        <authorList>
            <person name="de Groot N.N."/>
        </authorList>
    </citation>
    <scope>NUCLEOTIDE SEQUENCE [LARGE SCALE GENOMIC DNA]</scope>
    <source>
        <strain evidence="4 5">DSM 29433</strain>
    </source>
</reference>
<accession>A0A1I6MZH7</accession>
<dbReference type="GO" id="GO:0019752">
    <property type="term" value="P:carboxylic acid metabolic process"/>
    <property type="evidence" value="ECO:0007669"/>
    <property type="project" value="UniProtKB-ARBA"/>
</dbReference>
<gene>
    <name evidence="4" type="ORF">SAMN05444714_2696</name>
</gene>
<dbReference type="RefSeq" id="WP_090209617.1">
    <property type="nucleotide sequence ID" value="NZ_FOZM01000003.1"/>
</dbReference>
<sequence>MRLGRVKTPDGIKPVAYDMNGALRDLSSHIADISTTVIAPDKLAELAQIDISGLPEITGTAAPFLADVRRIFCIGLNYYDHAKEMGMAIPEHPILFVKACEATGATDPIVLPKGSEKTDWELELGVLIGSRAHHVSEDKALDHVAGYFMANDVSERHYQMELGGQWVKGKSADSFAPVGPYFVTKDAISDPQNLKMSLEVNGETMQNGSTATMIFNVPQIIAHVSRFITLHPGDLFLTGTPPGVGSGKSPQRYLKAGDVVTAKIEDLGEMRHEVEAFAG</sequence>
<dbReference type="OrthoDB" id="5197601at2"/>
<dbReference type="Pfam" id="PF01557">
    <property type="entry name" value="FAA_hydrolase"/>
    <property type="match status" value="1"/>
</dbReference>